<organism evidence="1 2">
    <name type="scientific">Araneus ventricosus</name>
    <name type="common">Orbweaver spider</name>
    <name type="synonym">Epeira ventricosa</name>
    <dbReference type="NCBI Taxonomy" id="182803"/>
    <lineage>
        <taxon>Eukaryota</taxon>
        <taxon>Metazoa</taxon>
        <taxon>Ecdysozoa</taxon>
        <taxon>Arthropoda</taxon>
        <taxon>Chelicerata</taxon>
        <taxon>Arachnida</taxon>
        <taxon>Araneae</taxon>
        <taxon>Araneomorphae</taxon>
        <taxon>Entelegynae</taxon>
        <taxon>Araneoidea</taxon>
        <taxon>Araneidae</taxon>
        <taxon>Araneus</taxon>
    </lineage>
</organism>
<dbReference type="EMBL" id="BGPR01004786">
    <property type="protein sequence ID" value="GBN03344.1"/>
    <property type="molecule type" value="Genomic_DNA"/>
</dbReference>
<sequence>MLEYKKGKFSAVKDAHLCSKNYLFLAVDAAAPKKTREQALEAFSFYRCKACYIKACRGPFWHGPCRLLNHDRGGTIKETSEPYASLESSLHASESRDPDTRFSCARAHPAGVASPETFYTASNVGWIKHPVGRVNILSIYQASYFEKKIMNGDFNENISNS</sequence>
<proteinExistence type="predicted"/>
<gene>
    <name evidence="1" type="ORF">AVEN_168517_1</name>
</gene>
<reference evidence="1 2" key="1">
    <citation type="journal article" date="2019" name="Sci. Rep.">
        <title>Orb-weaving spider Araneus ventricosus genome elucidates the spidroin gene catalogue.</title>
        <authorList>
            <person name="Kono N."/>
            <person name="Nakamura H."/>
            <person name="Ohtoshi R."/>
            <person name="Moran D.A.P."/>
            <person name="Shinohara A."/>
            <person name="Yoshida Y."/>
            <person name="Fujiwara M."/>
            <person name="Mori M."/>
            <person name="Tomita M."/>
            <person name="Arakawa K."/>
        </authorList>
    </citation>
    <scope>NUCLEOTIDE SEQUENCE [LARGE SCALE GENOMIC DNA]</scope>
</reference>
<evidence type="ECO:0000313" key="1">
    <source>
        <dbReference type="EMBL" id="GBN03344.1"/>
    </source>
</evidence>
<name>A0A4Y2KL92_ARAVE</name>
<accession>A0A4Y2KL92</accession>
<keyword evidence="2" id="KW-1185">Reference proteome</keyword>
<protein>
    <submittedName>
        <fullName evidence="1">Uncharacterized protein</fullName>
    </submittedName>
</protein>
<dbReference type="Proteomes" id="UP000499080">
    <property type="component" value="Unassembled WGS sequence"/>
</dbReference>
<comment type="caution">
    <text evidence="1">The sequence shown here is derived from an EMBL/GenBank/DDBJ whole genome shotgun (WGS) entry which is preliminary data.</text>
</comment>
<dbReference type="AlphaFoldDB" id="A0A4Y2KL92"/>
<evidence type="ECO:0000313" key="2">
    <source>
        <dbReference type="Proteomes" id="UP000499080"/>
    </source>
</evidence>